<comment type="similarity">
    <text evidence="5">Belongs to the GHMP kinase family.</text>
</comment>
<dbReference type="EnsemblBacteria" id="CAC11488">
    <property type="protein sequence ID" value="CAC11488"/>
    <property type="gene ID" value="CAC11488"/>
</dbReference>
<dbReference type="eggNOG" id="arCOG01030">
    <property type="taxonomic scope" value="Archaea"/>
</dbReference>
<keyword evidence="1" id="KW-0808">Transferase</keyword>
<dbReference type="GO" id="GO:0005524">
    <property type="term" value="F:ATP binding"/>
    <property type="evidence" value="ECO:0007669"/>
    <property type="project" value="UniProtKB-KW"/>
</dbReference>
<feature type="domain" description="GHMP kinase C-terminal" evidence="7">
    <location>
        <begin position="232"/>
        <end position="304"/>
    </location>
</feature>
<protein>
    <submittedName>
        <fullName evidence="8">Uncharacterized protein</fullName>
    </submittedName>
</protein>
<evidence type="ECO:0000256" key="5">
    <source>
        <dbReference type="ARBA" id="ARBA00038121"/>
    </source>
</evidence>
<dbReference type="AlphaFoldDB" id="Q9HL86"/>
<dbReference type="FunCoup" id="Q9HL86">
    <property type="interactions" value="102"/>
</dbReference>
<keyword evidence="9" id="KW-1185">Reference proteome</keyword>
<accession>Q9HL86</accession>
<dbReference type="SUPFAM" id="SSF54211">
    <property type="entry name" value="Ribosomal protein S5 domain 2-like"/>
    <property type="match status" value="1"/>
</dbReference>
<dbReference type="EMBL" id="AL445064">
    <property type="protein sequence ID" value="CAC11488.1"/>
    <property type="molecule type" value="Genomic_DNA"/>
</dbReference>
<keyword evidence="2" id="KW-0547">Nucleotide-binding</keyword>
<name>Q9HL86_THEAC</name>
<gene>
    <name evidence="8" type="ordered locus">Ta0344</name>
</gene>
<dbReference type="Pfam" id="PF08544">
    <property type="entry name" value="GHMP_kinases_C"/>
    <property type="match status" value="1"/>
</dbReference>
<dbReference type="Pfam" id="PF00288">
    <property type="entry name" value="GHMP_kinases_N"/>
    <property type="match status" value="1"/>
</dbReference>
<evidence type="ECO:0000256" key="1">
    <source>
        <dbReference type="ARBA" id="ARBA00022679"/>
    </source>
</evidence>
<evidence type="ECO:0000256" key="4">
    <source>
        <dbReference type="ARBA" id="ARBA00022840"/>
    </source>
</evidence>
<evidence type="ECO:0000256" key="3">
    <source>
        <dbReference type="ARBA" id="ARBA00022777"/>
    </source>
</evidence>
<evidence type="ECO:0000313" key="8">
    <source>
        <dbReference type="EMBL" id="CAC11488.1"/>
    </source>
</evidence>
<dbReference type="InParanoid" id="Q9HL86"/>
<dbReference type="InterPro" id="IPR001174">
    <property type="entry name" value="HddA/FKP"/>
</dbReference>
<organism evidence="8 9">
    <name type="scientific">Thermoplasma acidophilum (strain ATCC 25905 / DSM 1728 / JCM 9062 / NBRC 15155 / AMRC-C165)</name>
    <dbReference type="NCBI Taxonomy" id="273075"/>
    <lineage>
        <taxon>Archaea</taxon>
        <taxon>Methanobacteriati</taxon>
        <taxon>Thermoplasmatota</taxon>
        <taxon>Thermoplasmata</taxon>
        <taxon>Thermoplasmatales</taxon>
        <taxon>Thermoplasmataceae</taxon>
        <taxon>Thermoplasma</taxon>
    </lineage>
</organism>
<proteinExistence type="inferred from homology"/>
<evidence type="ECO:0000259" key="7">
    <source>
        <dbReference type="Pfam" id="PF08544"/>
    </source>
</evidence>
<dbReference type="GO" id="GO:0050201">
    <property type="term" value="F:fucokinase activity"/>
    <property type="evidence" value="ECO:0007669"/>
    <property type="project" value="TreeGrafter"/>
</dbReference>
<feature type="domain" description="GHMP kinase N-terminal" evidence="6">
    <location>
        <begin position="78"/>
        <end position="160"/>
    </location>
</feature>
<dbReference type="Proteomes" id="UP000001024">
    <property type="component" value="Chromosome"/>
</dbReference>
<dbReference type="InterPro" id="IPR020568">
    <property type="entry name" value="Ribosomal_Su5_D2-typ_SF"/>
</dbReference>
<dbReference type="InterPro" id="IPR013750">
    <property type="entry name" value="GHMP_kinase_C_dom"/>
</dbReference>
<dbReference type="InterPro" id="IPR006204">
    <property type="entry name" value="GHMP_kinase_N_dom"/>
</dbReference>
<evidence type="ECO:0000313" key="9">
    <source>
        <dbReference type="Proteomes" id="UP000001024"/>
    </source>
</evidence>
<sequence length="328" mass="37329">MIFTRMIITRTPLRITFVGGGTDLPDFYTRHGGSVVSAAINRYIYIIVNKKFDSKIRVSYSRTEIVDKVDEIRHPTVREALRLLELDGGIEILSISDVPSQGTGLGSSSSFLVGLLNALHAYKSEYVSNETLAEEAVKIEREILREAGGKQDQYMAAYGGIDLLQFFQNGEVRVKPIPLNTERLKYLRDNTALLYTGVERSSTDIHTDQISKIDDHIQEYLEMKKLAEEFAVKLYASDIKELGEIMDRNWMLKRKLSGKITNDLIDRLYIRAKELGAYGGKLIGAGGGGFLLFFIDHNKRENLKELGLRQMDYDFDFEGSRIIYYQDR</sequence>
<keyword evidence="4" id="KW-0067">ATP-binding</keyword>
<dbReference type="InterPro" id="IPR014606">
    <property type="entry name" value="Heptose_7-P_kinase"/>
</dbReference>
<dbReference type="PANTHER" id="PTHR32463">
    <property type="entry name" value="L-FUCOSE KINASE"/>
    <property type="match status" value="1"/>
</dbReference>
<dbReference type="GO" id="GO:0042352">
    <property type="term" value="P:GDP-L-fucose salvage"/>
    <property type="evidence" value="ECO:0007669"/>
    <property type="project" value="TreeGrafter"/>
</dbReference>
<dbReference type="Gene3D" id="3.30.230.120">
    <property type="match status" value="1"/>
</dbReference>
<reference evidence="8 9" key="1">
    <citation type="journal article" date="2000" name="Nature">
        <title>The genome sequence of the thermoacidophilic scavenger Thermoplasma acidophilum.</title>
        <authorList>
            <person name="Ruepp A."/>
            <person name="Graml W."/>
            <person name="Santos-Martinez M.L."/>
            <person name="Koretke K.K."/>
            <person name="Volker C."/>
            <person name="Mewes H.W."/>
            <person name="Frishman D."/>
            <person name="Stocker S."/>
            <person name="Lupas A.N."/>
            <person name="Baumeister W."/>
        </authorList>
    </citation>
    <scope>NUCLEOTIDE SEQUENCE [LARGE SCALE GENOMIC DNA]</scope>
    <source>
        <strain evidence="9">ATCC 25905 / DSM 1728 / JCM 9062 / NBRC 15155 / AMRC-C165</strain>
    </source>
</reference>
<keyword evidence="3" id="KW-0418">Kinase</keyword>
<dbReference type="InterPro" id="IPR052203">
    <property type="entry name" value="GHMP_Kinase-Related"/>
</dbReference>
<dbReference type="PaxDb" id="273075-Ta0344m"/>
<dbReference type="SUPFAM" id="SSF55060">
    <property type="entry name" value="GHMP Kinase, C-terminal domain"/>
    <property type="match status" value="1"/>
</dbReference>
<dbReference type="STRING" id="273075.gene:9571562"/>
<dbReference type="PRINTS" id="PR00960">
    <property type="entry name" value="LMBPPROTEIN"/>
</dbReference>
<evidence type="ECO:0000259" key="6">
    <source>
        <dbReference type="Pfam" id="PF00288"/>
    </source>
</evidence>
<dbReference type="PANTHER" id="PTHR32463:SF0">
    <property type="entry name" value="L-FUCOSE KINASE"/>
    <property type="match status" value="1"/>
</dbReference>
<dbReference type="PIRSF" id="PIRSF036406">
    <property type="entry name" value="Hept_kin"/>
    <property type="match status" value="1"/>
</dbReference>
<dbReference type="InterPro" id="IPR036554">
    <property type="entry name" value="GHMP_kinase_C_sf"/>
</dbReference>
<dbReference type="KEGG" id="tac:Ta0344"/>
<dbReference type="HOGENOM" id="CLU_048558_1_0_2"/>
<evidence type="ECO:0000256" key="2">
    <source>
        <dbReference type="ARBA" id="ARBA00022741"/>
    </source>
</evidence>